<dbReference type="GO" id="GO:0016020">
    <property type="term" value="C:membrane"/>
    <property type="evidence" value="ECO:0007669"/>
    <property type="project" value="InterPro"/>
</dbReference>
<feature type="domain" description="Signal transduction histidine kinase internal region" evidence="2">
    <location>
        <begin position="164"/>
        <end position="242"/>
    </location>
</feature>
<organism evidence="3">
    <name type="scientific">bioreactor metagenome</name>
    <dbReference type="NCBI Taxonomy" id="1076179"/>
    <lineage>
        <taxon>unclassified sequences</taxon>
        <taxon>metagenomes</taxon>
        <taxon>ecological metagenomes</taxon>
    </lineage>
</organism>
<keyword evidence="1" id="KW-1133">Transmembrane helix</keyword>
<keyword evidence="1" id="KW-0472">Membrane</keyword>
<comment type="caution">
    <text evidence="3">The sequence shown here is derived from an EMBL/GenBank/DDBJ whole genome shotgun (WGS) entry which is preliminary data.</text>
</comment>
<keyword evidence="1" id="KW-0812">Transmembrane</keyword>
<protein>
    <recommendedName>
        <fullName evidence="2">Signal transduction histidine kinase internal region domain-containing protein</fullName>
    </recommendedName>
</protein>
<dbReference type="AlphaFoldDB" id="A0A645CPU5"/>
<name>A0A645CPU5_9ZZZZ</name>
<evidence type="ECO:0000313" key="3">
    <source>
        <dbReference type="EMBL" id="MPM78931.1"/>
    </source>
</evidence>
<evidence type="ECO:0000256" key="1">
    <source>
        <dbReference type="SAM" id="Phobius"/>
    </source>
</evidence>
<feature type="transmembrane region" description="Helical" evidence="1">
    <location>
        <begin position="51"/>
        <end position="69"/>
    </location>
</feature>
<dbReference type="SUPFAM" id="SSF55874">
    <property type="entry name" value="ATPase domain of HSP90 chaperone/DNA topoisomerase II/histidine kinase"/>
    <property type="match status" value="1"/>
</dbReference>
<dbReference type="PANTHER" id="PTHR34220:SF7">
    <property type="entry name" value="SENSOR HISTIDINE KINASE YPDA"/>
    <property type="match status" value="1"/>
</dbReference>
<dbReference type="InterPro" id="IPR050640">
    <property type="entry name" value="Bact_2-comp_sensor_kinase"/>
</dbReference>
<dbReference type="PANTHER" id="PTHR34220">
    <property type="entry name" value="SENSOR HISTIDINE KINASE YPDA"/>
    <property type="match status" value="1"/>
</dbReference>
<dbReference type="InterPro" id="IPR010559">
    <property type="entry name" value="Sig_transdc_His_kin_internal"/>
</dbReference>
<feature type="transmembrane region" description="Helical" evidence="1">
    <location>
        <begin position="78"/>
        <end position="103"/>
    </location>
</feature>
<dbReference type="Pfam" id="PF06580">
    <property type="entry name" value="His_kinase"/>
    <property type="match status" value="1"/>
</dbReference>
<dbReference type="EMBL" id="VSSQ01028998">
    <property type="protein sequence ID" value="MPM78931.1"/>
    <property type="molecule type" value="Genomic_DNA"/>
</dbReference>
<feature type="transmembrane region" description="Helical" evidence="1">
    <location>
        <begin position="123"/>
        <end position="143"/>
    </location>
</feature>
<sequence>MNLRFLFEGYRNRFQRITTHVVFWVLYLSLYSLLISIPSELTFMELIRRSLYFVWVDIMATYVLIYLLLPRFLLRRKYIWFVVSFIGLSFITMILNRLINFYFYIPTYLPEWVDKITFWRFDYFVSIISSLAVAIFVAAIKLLKIWIQERNQKSVLQLQNLQSEMALLKNQINPHFIFNTLNNIDTLIASNPAKASESILKLSEIMRYVLYEATADYVPLQKEINYLNNFIALHTLKFGNDFIQFKNDVQNTNEIVAPMLFIPLVENAIKHGDKRVPSPGITIHLFEVEDILCFVVRNHISKTDTNKDAAGGIGMTNLKRRLELLYPQRHTFTTDVENGIFTAKICLL</sequence>
<evidence type="ECO:0000259" key="2">
    <source>
        <dbReference type="Pfam" id="PF06580"/>
    </source>
</evidence>
<gene>
    <name evidence="3" type="ORF">SDC9_125946</name>
</gene>
<feature type="transmembrane region" description="Helical" evidence="1">
    <location>
        <begin position="21"/>
        <end position="39"/>
    </location>
</feature>
<accession>A0A645CPU5</accession>
<reference evidence="3" key="1">
    <citation type="submission" date="2019-08" db="EMBL/GenBank/DDBJ databases">
        <authorList>
            <person name="Kucharzyk K."/>
            <person name="Murdoch R.W."/>
            <person name="Higgins S."/>
            <person name="Loffler F."/>
        </authorList>
    </citation>
    <scope>NUCLEOTIDE SEQUENCE</scope>
</reference>
<dbReference type="InterPro" id="IPR036890">
    <property type="entry name" value="HATPase_C_sf"/>
</dbReference>
<dbReference type="GO" id="GO:0000155">
    <property type="term" value="F:phosphorelay sensor kinase activity"/>
    <property type="evidence" value="ECO:0007669"/>
    <property type="project" value="InterPro"/>
</dbReference>
<dbReference type="Gene3D" id="3.30.565.10">
    <property type="entry name" value="Histidine kinase-like ATPase, C-terminal domain"/>
    <property type="match status" value="1"/>
</dbReference>
<proteinExistence type="predicted"/>